<organism evidence="7 8">
    <name type="scientific">Cyphellophora europaea (strain CBS 101466)</name>
    <name type="common">Phialophora europaea</name>
    <dbReference type="NCBI Taxonomy" id="1220924"/>
    <lineage>
        <taxon>Eukaryota</taxon>
        <taxon>Fungi</taxon>
        <taxon>Dikarya</taxon>
        <taxon>Ascomycota</taxon>
        <taxon>Pezizomycotina</taxon>
        <taxon>Eurotiomycetes</taxon>
        <taxon>Chaetothyriomycetidae</taxon>
        <taxon>Chaetothyriales</taxon>
        <taxon>Cyphellophoraceae</taxon>
        <taxon>Cyphellophora</taxon>
    </lineage>
</organism>
<dbReference type="GeneID" id="19974744"/>
<evidence type="ECO:0000313" key="7">
    <source>
        <dbReference type="EMBL" id="ETN37782.1"/>
    </source>
</evidence>
<evidence type="ECO:0008006" key="9">
    <source>
        <dbReference type="Google" id="ProtNLM"/>
    </source>
</evidence>
<feature type="transmembrane region" description="Helical" evidence="6">
    <location>
        <begin position="88"/>
        <end position="110"/>
    </location>
</feature>
<dbReference type="PANTHER" id="PTHR43066">
    <property type="entry name" value="RHOMBOID-RELATED PROTEIN"/>
    <property type="match status" value="1"/>
</dbReference>
<feature type="transmembrane region" description="Helical" evidence="6">
    <location>
        <begin position="53"/>
        <end position="76"/>
    </location>
</feature>
<keyword evidence="4 6" id="KW-0472">Membrane</keyword>
<dbReference type="STRING" id="1220924.W2RMT8"/>
<feature type="transmembrane region" description="Helical" evidence="6">
    <location>
        <begin position="117"/>
        <end position="136"/>
    </location>
</feature>
<dbReference type="SMART" id="SM01160">
    <property type="entry name" value="DUF1751"/>
    <property type="match status" value="1"/>
</dbReference>
<dbReference type="PANTHER" id="PTHR43066:SF21">
    <property type="entry name" value="UBIQUITIN-ASSOCIATED DOMAIN-CONTAINING PROTEIN 2"/>
    <property type="match status" value="1"/>
</dbReference>
<comment type="subcellular location">
    <subcellularLocation>
        <location evidence="1">Membrane</location>
        <topology evidence="1">Multi-pass membrane protein</topology>
    </subcellularLocation>
</comment>
<feature type="region of interest" description="Disordered" evidence="5">
    <location>
        <begin position="237"/>
        <end position="256"/>
    </location>
</feature>
<dbReference type="GO" id="GO:0006890">
    <property type="term" value="P:retrograde vesicle-mediated transport, Golgi to endoplasmic reticulum"/>
    <property type="evidence" value="ECO:0007669"/>
    <property type="project" value="InterPro"/>
</dbReference>
<dbReference type="Pfam" id="PF08551">
    <property type="entry name" value="DUF1751"/>
    <property type="match status" value="1"/>
</dbReference>
<evidence type="ECO:0000256" key="1">
    <source>
        <dbReference type="ARBA" id="ARBA00004141"/>
    </source>
</evidence>
<dbReference type="SUPFAM" id="SSF144091">
    <property type="entry name" value="Rhomboid-like"/>
    <property type="match status" value="1"/>
</dbReference>
<feature type="compositionally biased region" description="Basic and acidic residues" evidence="5">
    <location>
        <begin position="237"/>
        <end position="247"/>
    </location>
</feature>
<keyword evidence="2 6" id="KW-0812">Transmembrane</keyword>
<protein>
    <recommendedName>
        <fullName evidence="9">Peptidase S54 rhomboid domain-containing protein</fullName>
    </recommendedName>
</protein>
<dbReference type="eggNOG" id="KOG4463">
    <property type="taxonomic scope" value="Eukaryota"/>
</dbReference>
<gene>
    <name evidence="7" type="ORF">HMPREF1541_07405</name>
</gene>
<evidence type="ECO:0000256" key="6">
    <source>
        <dbReference type="SAM" id="Phobius"/>
    </source>
</evidence>
<reference evidence="7 8" key="1">
    <citation type="submission" date="2013-03" db="EMBL/GenBank/DDBJ databases">
        <title>The Genome Sequence of Phialophora europaea CBS 101466.</title>
        <authorList>
            <consortium name="The Broad Institute Genomics Platform"/>
            <person name="Cuomo C."/>
            <person name="de Hoog S."/>
            <person name="Gorbushina A."/>
            <person name="Walker B."/>
            <person name="Young S.K."/>
            <person name="Zeng Q."/>
            <person name="Gargeya S."/>
            <person name="Fitzgerald M."/>
            <person name="Haas B."/>
            <person name="Abouelleil A."/>
            <person name="Allen A.W."/>
            <person name="Alvarado L."/>
            <person name="Arachchi H.M."/>
            <person name="Berlin A.M."/>
            <person name="Chapman S.B."/>
            <person name="Gainer-Dewar J."/>
            <person name="Goldberg J."/>
            <person name="Griggs A."/>
            <person name="Gujja S."/>
            <person name="Hansen M."/>
            <person name="Howarth C."/>
            <person name="Imamovic A."/>
            <person name="Ireland A."/>
            <person name="Larimer J."/>
            <person name="McCowan C."/>
            <person name="Murphy C."/>
            <person name="Pearson M."/>
            <person name="Poon T.W."/>
            <person name="Priest M."/>
            <person name="Roberts A."/>
            <person name="Saif S."/>
            <person name="Shea T."/>
            <person name="Sisk P."/>
            <person name="Sykes S."/>
            <person name="Wortman J."/>
            <person name="Nusbaum C."/>
            <person name="Birren B."/>
        </authorList>
    </citation>
    <scope>NUCLEOTIDE SEQUENCE [LARGE SCALE GENOMIC DNA]</scope>
    <source>
        <strain evidence="7 8">CBS 101466</strain>
    </source>
</reference>
<evidence type="ECO:0000256" key="3">
    <source>
        <dbReference type="ARBA" id="ARBA00022989"/>
    </source>
</evidence>
<evidence type="ECO:0000256" key="5">
    <source>
        <dbReference type="SAM" id="MobiDB-lite"/>
    </source>
</evidence>
<dbReference type="VEuPathDB" id="FungiDB:HMPREF1541_07405"/>
<dbReference type="AlphaFoldDB" id="W2RMT8"/>
<dbReference type="InterPro" id="IPR013861">
    <property type="entry name" value="TMEM115/Pdh1/Rbl19"/>
</dbReference>
<accession>W2RMT8</accession>
<dbReference type="GO" id="GO:0004252">
    <property type="term" value="F:serine-type endopeptidase activity"/>
    <property type="evidence" value="ECO:0007669"/>
    <property type="project" value="TreeGrafter"/>
</dbReference>
<dbReference type="InParanoid" id="W2RMT8"/>
<dbReference type="OrthoDB" id="272778at2759"/>
<evidence type="ECO:0000256" key="2">
    <source>
        <dbReference type="ARBA" id="ARBA00022692"/>
    </source>
</evidence>
<dbReference type="Proteomes" id="UP000030752">
    <property type="component" value="Unassembled WGS sequence"/>
</dbReference>
<dbReference type="RefSeq" id="XP_008719951.1">
    <property type="nucleotide sequence ID" value="XM_008721729.1"/>
</dbReference>
<evidence type="ECO:0000256" key="4">
    <source>
        <dbReference type="ARBA" id="ARBA00023136"/>
    </source>
</evidence>
<keyword evidence="8" id="KW-1185">Reference proteome</keyword>
<evidence type="ECO:0000313" key="8">
    <source>
        <dbReference type="Proteomes" id="UP000030752"/>
    </source>
</evidence>
<dbReference type="GO" id="GO:0016020">
    <property type="term" value="C:membrane"/>
    <property type="evidence" value="ECO:0007669"/>
    <property type="project" value="UniProtKB-SubCell"/>
</dbReference>
<dbReference type="EMBL" id="KB822723">
    <property type="protein sequence ID" value="ETN37782.1"/>
    <property type="molecule type" value="Genomic_DNA"/>
</dbReference>
<sequence length="275" mass="30529">MVTTPSLTHAPATRFLLFASISSSILTSVLDLKHYASIKPTPHLWPYLQFSRLLTFQLAYTSATEVLVSAALLYQFRVLERIWGSRKYASFVLVTWTCLTVLIPLMTLVLKLGTFGAYNFMPAGLVGIVFASMAAWTEVVPRLYRYKILTTTAESPDNADAKGVVFSDKSMTYLLAAQLALSQFPYQILPAALGWIVGSAWMGEMLPAGMGRYRVPGWVVGESRGKQAGQFEGLRRRLEEEGSRDGMRNVTSSGMAMPEEERSAFSRFRGYFTGS</sequence>
<name>W2RMT8_CYPE1</name>
<dbReference type="InterPro" id="IPR035952">
    <property type="entry name" value="Rhomboid-like_sf"/>
</dbReference>
<proteinExistence type="predicted"/>
<dbReference type="FunCoup" id="W2RMT8">
    <property type="interactions" value="13"/>
</dbReference>
<dbReference type="HOGENOM" id="CLU_057574_0_0_1"/>
<keyword evidence="3 6" id="KW-1133">Transmembrane helix</keyword>